<keyword evidence="3" id="KW-1185">Reference proteome</keyword>
<proteinExistence type="predicted"/>
<evidence type="ECO:0000256" key="1">
    <source>
        <dbReference type="SAM" id="MobiDB-lite"/>
    </source>
</evidence>
<dbReference type="PRINTS" id="PR01217">
    <property type="entry name" value="PRICHEXTENSN"/>
</dbReference>
<comment type="caution">
    <text evidence="2">The sequence shown here is derived from an EMBL/GenBank/DDBJ whole genome shotgun (WGS) entry which is preliminary data.</text>
</comment>
<evidence type="ECO:0000313" key="3">
    <source>
        <dbReference type="Proteomes" id="UP001209878"/>
    </source>
</evidence>
<gene>
    <name evidence="2" type="ORF">NP493_425g05027</name>
</gene>
<dbReference type="Proteomes" id="UP001209878">
    <property type="component" value="Unassembled WGS sequence"/>
</dbReference>
<evidence type="ECO:0000313" key="2">
    <source>
        <dbReference type="EMBL" id="KAK2180825.1"/>
    </source>
</evidence>
<dbReference type="AlphaFoldDB" id="A0AAD9L1G3"/>
<accession>A0AAD9L1G3</accession>
<reference evidence="2" key="1">
    <citation type="journal article" date="2023" name="Mol. Biol. Evol.">
        <title>Third-Generation Sequencing Reveals the Adaptive Role of the Epigenome in Three Deep-Sea Polychaetes.</title>
        <authorList>
            <person name="Perez M."/>
            <person name="Aroh O."/>
            <person name="Sun Y."/>
            <person name="Lan Y."/>
            <person name="Juniper S.K."/>
            <person name="Young C.R."/>
            <person name="Angers B."/>
            <person name="Qian P.Y."/>
        </authorList>
    </citation>
    <scope>NUCLEOTIDE SEQUENCE</scope>
    <source>
        <strain evidence="2">R07B-5</strain>
    </source>
</reference>
<dbReference type="EMBL" id="JAODUO010000425">
    <property type="protein sequence ID" value="KAK2180825.1"/>
    <property type="molecule type" value="Genomic_DNA"/>
</dbReference>
<feature type="region of interest" description="Disordered" evidence="1">
    <location>
        <begin position="201"/>
        <end position="362"/>
    </location>
</feature>
<feature type="compositionally biased region" description="Basic residues" evidence="1">
    <location>
        <begin position="1"/>
        <end position="15"/>
    </location>
</feature>
<feature type="region of interest" description="Disordered" evidence="1">
    <location>
        <begin position="1"/>
        <end position="26"/>
    </location>
</feature>
<feature type="compositionally biased region" description="Pro residues" evidence="1">
    <location>
        <begin position="205"/>
        <end position="219"/>
    </location>
</feature>
<organism evidence="2 3">
    <name type="scientific">Ridgeia piscesae</name>
    <name type="common">Tubeworm</name>
    <dbReference type="NCBI Taxonomy" id="27915"/>
    <lineage>
        <taxon>Eukaryota</taxon>
        <taxon>Metazoa</taxon>
        <taxon>Spiralia</taxon>
        <taxon>Lophotrochozoa</taxon>
        <taxon>Annelida</taxon>
        <taxon>Polychaeta</taxon>
        <taxon>Sedentaria</taxon>
        <taxon>Canalipalpata</taxon>
        <taxon>Sabellida</taxon>
        <taxon>Siboglinidae</taxon>
        <taxon>Ridgeia</taxon>
    </lineage>
</organism>
<feature type="compositionally biased region" description="Pro residues" evidence="1">
    <location>
        <begin position="308"/>
        <end position="343"/>
    </location>
</feature>
<feature type="compositionally biased region" description="Polar residues" evidence="1">
    <location>
        <begin position="352"/>
        <end position="362"/>
    </location>
</feature>
<feature type="region of interest" description="Disordered" evidence="1">
    <location>
        <begin position="94"/>
        <end position="178"/>
    </location>
</feature>
<name>A0AAD9L1G3_RIDPI</name>
<feature type="compositionally biased region" description="Low complexity" evidence="1">
    <location>
        <begin position="258"/>
        <end position="267"/>
    </location>
</feature>
<feature type="compositionally biased region" description="Polar residues" evidence="1">
    <location>
        <begin position="108"/>
        <end position="130"/>
    </location>
</feature>
<sequence>MLNKKKKKEGKKMKRQPSFSLPRNPFRYKYGARTPGGPMVGSWTALSRSQQGLAQSDLRLNYSNGLMCLNAQIAQDLSMAEINEWMRIQKVGDVEKDSPQSDEGYYPTDQSSVSTGSQVSHDSGIYQNERTPPRNDTRMVAPPDVVEYSGGYKRQLPTPEVMTPCSPTHTRPMSPRPPCPPPQNMKPQIVYDLSVTPTPTLVRPPTSPRVPPVIAPKPSPLLRGPSPLTPTAGALEVDEDDPSLSPFEMFGVKPRKVSTSSSITPSSGRVPQTPPPQSAMSPPLSPPLPPPPPPPPQQVPAVSSPPTEGLPPPDLAPPPPPPPPPAPPMGQPPPPPPAPPLQGLPPLKLPSSVETTSLVSHW</sequence>
<protein>
    <submittedName>
        <fullName evidence="2">Uncharacterized protein</fullName>
    </submittedName>
</protein>
<feature type="compositionally biased region" description="Pro residues" evidence="1">
    <location>
        <begin position="272"/>
        <end position="298"/>
    </location>
</feature>